<dbReference type="Pfam" id="PF05015">
    <property type="entry name" value="HigB-like_toxin"/>
    <property type="match status" value="1"/>
</dbReference>
<evidence type="ECO:0000313" key="1">
    <source>
        <dbReference type="EMBL" id="PIO46435.1"/>
    </source>
</evidence>
<dbReference type="RefSeq" id="WP_099999413.1">
    <property type="nucleotide sequence ID" value="NZ_CP017940.1"/>
</dbReference>
<dbReference type="SUPFAM" id="SSF143011">
    <property type="entry name" value="RelE-like"/>
    <property type="match status" value="1"/>
</dbReference>
<dbReference type="KEGG" id="pht:BLM14_10945"/>
<reference evidence="1 2" key="1">
    <citation type="journal article" date="2017" name="Int J Environ Stud">
        <title>Does the Miocene-Pliocene relict legume Oxytropis triphylla form nitrogen-fixing nodules with a combination of bacterial strains?</title>
        <authorList>
            <person name="Safronova V."/>
            <person name="Belimov A."/>
            <person name="Sazanova A."/>
            <person name="Kuznetsova I."/>
            <person name="Popova J."/>
            <person name="Andronov E."/>
            <person name="Verkhozina A."/>
            <person name="Tikhonovich I."/>
        </authorList>
    </citation>
    <scope>NUCLEOTIDE SEQUENCE [LARGE SCALE GENOMIC DNA]</scope>
    <source>
        <strain evidence="1 2">Tri-38</strain>
    </source>
</reference>
<dbReference type="PANTHER" id="PTHR40266:SF2">
    <property type="entry name" value="TOXIN HIGB-1"/>
    <property type="match status" value="1"/>
</dbReference>
<organism evidence="1 2">
    <name type="scientific">Phyllobacterium zundukense</name>
    <dbReference type="NCBI Taxonomy" id="1867719"/>
    <lineage>
        <taxon>Bacteria</taxon>
        <taxon>Pseudomonadati</taxon>
        <taxon>Pseudomonadota</taxon>
        <taxon>Alphaproteobacteria</taxon>
        <taxon>Hyphomicrobiales</taxon>
        <taxon>Phyllobacteriaceae</taxon>
        <taxon>Phyllobacterium</taxon>
    </lineage>
</organism>
<dbReference type="Gene3D" id="3.30.2310.20">
    <property type="entry name" value="RelE-like"/>
    <property type="match status" value="1"/>
</dbReference>
<evidence type="ECO:0000313" key="2">
    <source>
        <dbReference type="Proteomes" id="UP000232163"/>
    </source>
</evidence>
<keyword evidence="2" id="KW-1185">Reference proteome</keyword>
<gene>
    <name evidence="1" type="ORF">B5P45_01120</name>
</gene>
<dbReference type="InterPro" id="IPR007711">
    <property type="entry name" value="HigB-1"/>
</dbReference>
<dbReference type="PANTHER" id="PTHR40266">
    <property type="entry name" value="TOXIN HIGB-1"/>
    <property type="match status" value="1"/>
</dbReference>
<comment type="caution">
    <text evidence="1">The sequence shown here is derived from an EMBL/GenBank/DDBJ whole genome shotgun (WGS) entry which is preliminary data.</text>
</comment>
<sequence>MIKSFGHRALKRLYEQDDGSRLPQDMVPRIAAILAALDSAGSPQDLDRPSLRLHPLKGKRQGKWAVTVRANWRITFSMSDGNAFDVDFEDYH</sequence>
<dbReference type="AlphaFoldDB" id="A0A2N9W3W7"/>
<name>A0A2N9W3W7_9HYPH</name>
<evidence type="ECO:0008006" key="3">
    <source>
        <dbReference type="Google" id="ProtNLM"/>
    </source>
</evidence>
<dbReference type="InterPro" id="IPR035093">
    <property type="entry name" value="RelE/ParE_toxin_dom_sf"/>
</dbReference>
<dbReference type="OrthoDB" id="9801102at2"/>
<proteinExistence type="predicted"/>
<protein>
    <recommendedName>
        <fullName evidence="3">Peptidase</fullName>
    </recommendedName>
</protein>
<dbReference type="EMBL" id="MZMT01000003">
    <property type="protein sequence ID" value="PIO46435.1"/>
    <property type="molecule type" value="Genomic_DNA"/>
</dbReference>
<dbReference type="Proteomes" id="UP000232163">
    <property type="component" value="Unassembled WGS sequence"/>
</dbReference>
<accession>A0A2N9W3W7</accession>